<feature type="compositionally biased region" description="Polar residues" evidence="1">
    <location>
        <begin position="79"/>
        <end position="90"/>
    </location>
</feature>
<feature type="compositionally biased region" description="Basic and acidic residues" evidence="1">
    <location>
        <begin position="402"/>
        <end position="411"/>
    </location>
</feature>
<evidence type="ECO:0000313" key="2">
    <source>
        <dbReference type="EMBL" id="TFK39514.1"/>
    </source>
</evidence>
<name>A0A5C3M2C2_9AGAR</name>
<evidence type="ECO:0000313" key="3">
    <source>
        <dbReference type="Proteomes" id="UP000308652"/>
    </source>
</evidence>
<accession>A0A5C3M2C2</accession>
<feature type="compositionally biased region" description="Basic residues" evidence="1">
    <location>
        <begin position="206"/>
        <end position="225"/>
    </location>
</feature>
<feature type="compositionally biased region" description="Low complexity" evidence="1">
    <location>
        <begin position="311"/>
        <end position="324"/>
    </location>
</feature>
<gene>
    <name evidence="2" type="ORF">BDQ12DRAFT_665338</name>
</gene>
<feature type="region of interest" description="Disordered" evidence="1">
    <location>
        <begin position="282"/>
        <end position="420"/>
    </location>
</feature>
<feature type="region of interest" description="Disordered" evidence="1">
    <location>
        <begin position="165"/>
        <end position="244"/>
    </location>
</feature>
<feature type="compositionally biased region" description="Acidic residues" evidence="1">
    <location>
        <begin position="294"/>
        <end position="310"/>
    </location>
</feature>
<dbReference type="Proteomes" id="UP000308652">
    <property type="component" value="Unassembled WGS sequence"/>
</dbReference>
<organism evidence="2 3">
    <name type="scientific">Crucibulum laeve</name>
    <dbReference type="NCBI Taxonomy" id="68775"/>
    <lineage>
        <taxon>Eukaryota</taxon>
        <taxon>Fungi</taxon>
        <taxon>Dikarya</taxon>
        <taxon>Basidiomycota</taxon>
        <taxon>Agaricomycotina</taxon>
        <taxon>Agaricomycetes</taxon>
        <taxon>Agaricomycetidae</taxon>
        <taxon>Agaricales</taxon>
        <taxon>Agaricineae</taxon>
        <taxon>Nidulariaceae</taxon>
        <taxon>Crucibulum</taxon>
    </lineage>
</organism>
<feature type="compositionally biased region" description="Low complexity" evidence="1">
    <location>
        <begin position="338"/>
        <end position="355"/>
    </location>
</feature>
<dbReference type="OrthoDB" id="2507743at2759"/>
<keyword evidence="3" id="KW-1185">Reference proteome</keyword>
<dbReference type="AlphaFoldDB" id="A0A5C3M2C2"/>
<evidence type="ECO:0000256" key="1">
    <source>
        <dbReference type="SAM" id="MobiDB-lite"/>
    </source>
</evidence>
<dbReference type="STRING" id="68775.A0A5C3M2C2"/>
<feature type="region of interest" description="Disordered" evidence="1">
    <location>
        <begin position="17"/>
        <end position="90"/>
    </location>
</feature>
<proteinExistence type="predicted"/>
<feature type="compositionally biased region" description="Pro residues" evidence="1">
    <location>
        <begin position="56"/>
        <end position="66"/>
    </location>
</feature>
<dbReference type="EMBL" id="ML213599">
    <property type="protein sequence ID" value="TFK39514.1"/>
    <property type="molecule type" value="Genomic_DNA"/>
</dbReference>
<sequence length="420" mass="46349">MIIPFPFTFKLTVPGLSNPFATPDPPQIPVLAPASEENTSDRPRNRAGMQKISRRPPSPASSPPVPVSRKRGWEPSFAEPSQSTTTLASTSGYLDTPAKYRAMAAGSTNHEYHEANVHDQDEEMPPPAKRRRGLAGQIVSTAVSAALIGTAVGLTVYRLWRDRGKEPEQLMPPPPPYQQGEWTPPADQQQPEQIKQAPAPPPTPRGTRKTRSVKRPVAHHRRPRARPQTFTPPRTTAPALFPHSQPEFNFEQEPEEELGVVEDQMDWIGDKLSALIEEGKRALNREVVVMSDAKEDEVDDGTGAWEEDQDSLPTRPSSSLSRSSSLKRSKRPRNIGLPPTSYPYSSPQASASPRRSGFDLPATSSAPQMITPRRTHSRGVSLDTATPSTSFQEDEGAWASPELRESMEKARARFMRNRGA</sequence>
<feature type="region of interest" description="Disordered" evidence="1">
    <location>
        <begin position="114"/>
        <end position="133"/>
    </location>
</feature>
<protein>
    <submittedName>
        <fullName evidence="2">Uncharacterized protein</fullName>
    </submittedName>
</protein>
<reference evidence="2 3" key="1">
    <citation type="journal article" date="2019" name="Nat. Ecol. Evol.">
        <title>Megaphylogeny resolves global patterns of mushroom evolution.</title>
        <authorList>
            <person name="Varga T."/>
            <person name="Krizsan K."/>
            <person name="Foldi C."/>
            <person name="Dima B."/>
            <person name="Sanchez-Garcia M."/>
            <person name="Sanchez-Ramirez S."/>
            <person name="Szollosi G.J."/>
            <person name="Szarkandi J.G."/>
            <person name="Papp V."/>
            <person name="Albert L."/>
            <person name="Andreopoulos W."/>
            <person name="Angelini C."/>
            <person name="Antonin V."/>
            <person name="Barry K.W."/>
            <person name="Bougher N.L."/>
            <person name="Buchanan P."/>
            <person name="Buyck B."/>
            <person name="Bense V."/>
            <person name="Catcheside P."/>
            <person name="Chovatia M."/>
            <person name="Cooper J."/>
            <person name="Damon W."/>
            <person name="Desjardin D."/>
            <person name="Finy P."/>
            <person name="Geml J."/>
            <person name="Haridas S."/>
            <person name="Hughes K."/>
            <person name="Justo A."/>
            <person name="Karasinski D."/>
            <person name="Kautmanova I."/>
            <person name="Kiss B."/>
            <person name="Kocsube S."/>
            <person name="Kotiranta H."/>
            <person name="LaButti K.M."/>
            <person name="Lechner B.E."/>
            <person name="Liimatainen K."/>
            <person name="Lipzen A."/>
            <person name="Lukacs Z."/>
            <person name="Mihaltcheva S."/>
            <person name="Morgado L.N."/>
            <person name="Niskanen T."/>
            <person name="Noordeloos M.E."/>
            <person name="Ohm R.A."/>
            <person name="Ortiz-Santana B."/>
            <person name="Ovrebo C."/>
            <person name="Racz N."/>
            <person name="Riley R."/>
            <person name="Savchenko A."/>
            <person name="Shiryaev A."/>
            <person name="Soop K."/>
            <person name="Spirin V."/>
            <person name="Szebenyi C."/>
            <person name="Tomsovsky M."/>
            <person name="Tulloss R.E."/>
            <person name="Uehling J."/>
            <person name="Grigoriev I.V."/>
            <person name="Vagvolgyi C."/>
            <person name="Papp T."/>
            <person name="Martin F.M."/>
            <person name="Miettinen O."/>
            <person name="Hibbett D.S."/>
            <person name="Nagy L.G."/>
        </authorList>
    </citation>
    <scope>NUCLEOTIDE SEQUENCE [LARGE SCALE GENOMIC DNA]</scope>
    <source>
        <strain evidence="2 3">CBS 166.37</strain>
    </source>
</reference>